<sequence>MAVGSIAELSPPKWCTNLRKPRSWHPMQSLGSKLKKFIGGERFPIRGRTLEDVDEVIIISRCSAKNGVSEPILGFQHGPEICCRSSHDTERQERRTRTRDLSHPRYSTRAESGGERCVVNSWCEA</sequence>
<keyword evidence="3" id="KW-1185">Reference proteome</keyword>
<proteinExistence type="predicted"/>
<protein>
    <submittedName>
        <fullName evidence="2">Uncharacterized protein</fullName>
    </submittedName>
</protein>
<evidence type="ECO:0000313" key="2">
    <source>
        <dbReference type="EMBL" id="KAG7089411.1"/>
    </source>
</evidence>
<reference evidence="2" key="1">
    <citation type="journal article" date="2021" name="Genome Biol. Evol.">
        <title>The assembled and annotated genome of the fairy-ring fungus Marasmius oreades.</title>
        <authorList>
            <person name="Hiltunen M."/>
            <person name="Ament-Velasquez S.L."/>
            <person name="Johannesson H."/>
        </authorList>
    </citation>
    <scope>NUCLEOTIDE SEQUENCE</scope>
    <source>
        <strain evidence="2">03SP1</strain>
    </source>
</reference>
<feature type="region of interest" description="Disordered" evidence="1">
    <location>
        <begin position="84"/>
        <end position="107"/>
    </location>
</feature>
<dbReference type="Proteomes" id="UP001049176">
    <property type="component" value="Chromosome 7"/>
</dbReference>
<dbReference type="OrthoDB" id="72441at2759"/>
<dbReference type="EMBL" id="CM032187">
    <property type="protein sequence ID" value="KAG7089411.1"/>
    <property type="molecule type" value="Genomic_DNA"/>
</dbReference>
<accession>A0A9P7RTC6</accession>
<dbReference type="GeneID" id="66080174"/>
<evidence type="ECO:0000256" key="1">
    <source>
        <dbReference type="SAM" id="MobiDB-lite"/>
    </source>
</evidence>
<comment type="caution">
    <text evidence="2">The sequence shown here is derived from an EMBL/GenBank/DDBJ whole genome shotgun (WGS) entry which is preliminary data.</text>
</comment>
<evidence type="ECO:0000313" key="3">
    <source>
        <dbReference type="Proteomes" id="UP001049176"/>
    </source>
</evidence>
<gene>
    <name evidence="2" type="ORF">E1B28_011099</name>
</gene>
<organism evidence="2 3">
    <name type="scientific">Marasmius oreades</name>
    <name type="common">fairy-ring Marasmius</name>
    <dbReference type="NCBI Taxonomy" id="181124"/>
    <lineage>
        <taxon>Eukaryota</taxon>
        <taxon>Fungi</taxon>
        <taxon>Dikarya</taxon>
        <taxon>Basidiomycota</taxon>
        <taxon>Agaricomycotina</taxon>
        <taxon>Agaricomycetes</taxon>
        <taxon>Agaricomycetidae</taxon>
        <taxon>Agaricales</taxon>
        <taxon>Marasmiineae</taxon>
        <taxon>Marasmiaceae</taxon>
        <taxon>Marasmius</taxon>
    </lineage>
</organism>
<dbReference type="AlphaFoldDB" id="A0A9P7RTC6"/>
<dbReference type="KEGG" id="more:E1B28_011099"/>
<feature type="compositionally biased region" description="Basic and acidic residues" evidence="1">
    <location>
        <begin position="85"/>
        <end position="103"/>
    </location>
</feature>
<dbReference type="RefSeq" id="XP_043005881.1">
    <property type="nucleotide sequence ID" value="XM_043156097.1"/>
</dbReference>
<name>A0A9P7RTC6_9AGAR</name>